<protein>
    <submittedName>
        <fullName evidence="1">Uncharacterized protein</fullName>
    </submittedName>
</protein>
<accession>A0A8X6QA46</accession>
<name>A0A8X6QA46_NEPPI</name>
<proteinExistence type="predicted"/>
<reference evidence="1" key="1">
    <citation type="submission" date="2020-08" db="EMBL/GenBank/DDBJ databases">
        <title>Multicomponent nature underlies the extraordinary mechanical properties of spider dragline silk.</title>
        <authorList>
            <person name="Kono N."/>
            <person name="Nakamura H."/>
            <person name="Mori M."/>
            <person name="Yoshida Y."/>
            <person name="Ohtoshi R."/>
            <person name="Malay A.D."/>
            <person name="Moran D.A.P."/>
            <person name="Tomita M."/>
            <person name="Numata K."/>
            <person name="Arakawa K."/>
        </authorList>
    </citation>
    <scope>NUCLEOTIDE SEQUENCE</scope>
</reference>
<comment type="caution">
    <text evidence="1">The sequence shown here is derived from an EMBL/GenBank/DDBJ whole genome shotgun (WGS) entry which is preliminary data.</text>
</comment>
<dbReference type="AlphaFoldDB" id="A0A8X6QA46"/>
<dbReference type="EMBL" id="BMAW01079075">
    <property type="protein sequence ID" value="GFU13867.1"/>
    <property type="molecule type" value="Genomic_DNA"/>
</dbReference>
<dbReference type="Proteomes" id="UP000887013">
    <property type="component" value="Unassembled WGS sequence"/>
</dbReference>
<keyword evidence="2" id="KW-1185">Reference proteome</keyword>
<gene>
    <name evidence="1" type="ORF">NPIL_187311</name>
</gene>
<organism evidence="1 2">
    <name type="scientific">Nephila pilipes</name>
    <name type="common">Giant wood spider</name>
    <name type="synonym">Nephila maculata</name>
    <dbReference type="NCBI Taxonomy" id="299642"/>
    <lineage>
        <taxon>Eukaryota</taxon>
        <taxon>Metazoa</taxon>
        <taxon>Ecdysozoa</taxon>
        <taxon>Arthropoda</taxon>
        <taxon>Chelicerata</taxon>
        <taxon>Arachnida</taxon>
        <taxon>Araneae</taxon>
        <taxon>Araneomorphae</taxon>
        <taxon>Entelegynae</taxon>
        <taxon>Araneoidea</taxon>
        <taxon>Nephilidae</taxon>
        <taxon>Nephila</taxon>
    </lineage>
</organism>
<evidence type="ECO:0000313" key="1">
    <source>
        <dbReference type="EMBL" id="GFU13867.1"/>
    </source>
</evidence>
<evidence type="ECO:0000313" key="2">
    <source>
        <dbReference type="Proteomes" id="UP000887013"/>
    </source>
</evidence>
<sequence>MVPEACPFSAHGALVRVAGRLSFRDSSTVSGILRGSALGRMSTASRSWAVLGSYYLPRWFYPIADPFPQDSRSPQSRVCARSQPYVVIAGWTWKSLSASDTLFAGLAHRGGTFGCDDWRPVSHILVNKWAFSHQPSKSPWVISLHGSPKGGGRCWQATLQTLKKGLSQPEVWD</sequence>